<dbReference type="SUPFAM" id="SSF56112">
    <property type="entry name" value="Protein kinase-like (PK-like)"/>
    <property type="match status" value="1"/>
</dbReference>
<evidence type="ECO:0000256" key="1">
    <source>
        <dbReference type="SAM" id="MobiDB-lite"/>
    </source>
</evidence>
<dbReference type="Gene3D" id="1.10.510.10">
    <property type="entry name" value="Transferase(Phosphotransferase) domain 1"/>
    <property type="match status" value="1"/>
</dbReference>
<feature type="compositionally biased region" description="Low complexity" evidence="1">
    <location>
        <begin position="680"/>
        <end position="704"/>
    </location>
</feature>
<evidence type="ECO:0000313" key="2">
    <source>
        <dbReference type="EMBL" id="KAK0655628.1"/>
    </source>
</evidence>
<dbReference type="EMBL" id="JAULSV010000001">
    <property type="protein sequence ID" value="KAK0655628.1"/>
    <property type="molecule type" value="Genomic_DNA"/>
</dbReference>
<dbReference type="InterPro" id="IPR011009">
    <property type="entry name" value="Kinase-like_dom_sf"/>
</dbReference>
<organism evidence="2 3">
    <name type="scientific">Cercophora newfieldiana</name>
    <dbReference type="NCBI Taxonomy" id="92897"/>
    <lineage>
        <taxon>Eukaryota</taxon>
        <taxon>Fungi</taxon>
        <taxon>Dikarya</taxon>
        <taxon>Ascomycota</taxon>
        <taxon>Pezizomycotina</taxon>
        <taxon>Sordariomycetes</taxon>
        <taxon>Sordariomycetidae</taxon>
        <taxon>Sordariales</taxon>
        <taxon>Lasiosphaeriaceae</taxon>
        <taxon>Cercophora</taxon>
    </lineage>
</organism>
<feature type="region of interest" description="Disordered" evidence="1">
    <location>
        <begin position="610"/>
        <end position="629"/>
    </location>
</feature>
<feature type="region of interest" description="Disordered" evidence="1">
    <location>
        <begin position="452"/>
        <end position="487"/>
    </location>
</feature>
<keyword evidence="3" id="KW-1185">Reference proteome</keyword>
<feature type="compositionally biased region" description="Basic and acidic residues" evidence="1">
    <location>
        <begin position="711"/>
        <end position="720"/>
    </location>
</feature>
<name>A0AA40D040_9PEZI</name>
<reference evidence="2" key="1">
    <citation type="submission" date="2023-06" db="EMBL/GenBank/DDBJ databases">
        <title>Genome-scale phylogeny and comparative genomics of the fungal order Sordariales.</title>
        <authorList>
            <consortium name="Lawrence Berkeley National Laboratory"/>
            <person name="Hensen N."/>
            <person name="Bonometti L."/>
            <person name="Westerberg I."/>
            <person name="Brannstrom I.O."/>
            <person name="Guillou S."/>
            <person name="Cros-Aarteil S."/>
            <person name="Calhoun S."/>
            <person name="Haridas S."/>
            <person name="Kuo A."/>
            <person name="Mondo S."/>
            <person name="Pangilinan J."/>
            <person name="Riley R."/>
            <person name="Labutti K."/>
            <person name="Andreopoulos B."/>
            <person name="Lipzen A."/>
            <person name="Chen C."/>
            <person name="Yanf M."/>
            <person name="Daum C."/>
            <person name="Ng V."/>
            <person name="Clum A."/>
            <person name="Steindorff A."/>
            <person name="Ohm R."/>
            <person name="Martin F."/>
            <person name="Silar P."/>
            <person name="Natvig D."/>
            <person name="Lalanne C."/>
            <person name="Gautier V."/>
            <person name="Ament-Velasquez S.L."/>
            <person name="Kruys A."/>
            <person name="Hutchinson M.I."/>
            <person name="Powell A.J."/>
            <person name="Barry K."/>
            <person name="Miller A.N."/>
            <person name="Grigoriev I.V."/>
            <person name="Debuchy R."/>
            <person name="Gladieux P."/>
            <person name="Thoren M.H."/>
            <person name="Johannesson H."/>
        </authorList>
    </citation>
    <scope>NUCLEOTIDE SEQUENCE</scope>
    <source>
        <strain evidence="2">SMH2532-1</strain>
    </source>
</reference>
<dbReference type="AlphaFoldDB" id="A0AA40D040"/>
<protein>
    <recommendedName>
        <fullName evidence="4">Protein kinase domain-containing protein</fullName>
    </recommendedName>
</protein>
<gene>
    <name evidence="2" type="ORF">B0T16DRAFT_487113</name>
</gene>
<comment type="caution">
    <text evidence="2">The sequence shown here is derived from an EMBL/GenBank/DDBJ whole genome shotgun (WGS) entry which is preliminary data.</text>
</comment>
<sequence>MGNTSISQGERRQFFYAFRSEQRPLMLFTRAFGTGFSNAAQLVRDERTNSALIRRVGKFRLRRDPKNIEKDEFLPLMPRGVSMIQYLHKLAAADRESGKPRFNPWLTKCYEHHLIEDKNQDGDTVYSSVSYWKLYNGGTFKTMELLQGQTHVPVAVVARMMWQVLSTLDFMYRAPSEPIYHQDLHIENIFIHWEKDGILPDFYVGDWDGAGVSTPIKDLTQFDHALKDVINCLKPRWNREHEENFPQADGEPLAKRLEALRLLMEGETSGWSGGSPPDVRHIISAARALEKDCMDPKHSFNELPSAAYDDLINTAKVEALAIAQEEPFSVWGTLKDGLNPRDASEGLDHNDAYPPMVIFGPWQLVNYDSSGELVQSDGPTFKTHNRPNRPIRFHPEHAGSDEEQSFSYHTYDGYLSEAETDEALEKAERADGTVARAEAKVILAMSVVSSSAATTITTTGASPSKPQKGKGKGKQKEEPDSEDGFDNKSLLDEEVEAKWTEQVCAKHSVGREFPLWTPRVLAPSAEGIPPGTNIPTYRLPVTRSQRANNRIPPPPRRSMRGSILAALTADYDDRSAGEGIAGLFPGAHKVILDRTPQKLIDEACAAGKQLEFDDPRMPQTEEETAHFDRQVEKWMQEYKRYKRWDDEDDDDGSITPRGPSNTRGVPSGDRTPPAAPTPNPTNTRTRTPSTPRGRPSSSRSSTPTSAPPPSDKSRPLRPWEVEIPPYPTGPNRDTAAIFGNVGEGLAVGRFSSGREDPDEAIVAAMERLEVDESNLNE</sequence>
<feature type="region of interest" description="Disordered" evidence="1">
    <location>
        <begin position="645"/>
        <end position="735"/>
    </location>
</feature>
<evidence type="ECO:0008006" key="4">
    <source>
        <dbReference type="Google" id="ProtNLM"/>
    </source>
</evidence>
<evidence type="ECO:0000313" key="3">
    <source>
        <dbReference type="Proteomes" id="UP001174936"/>
    </source>
</evidence>
<feature type="compositionally biased region" description="Low complexity" evidence="1">
    <location>
        <begin position="452"/>
        <end position="466"/>
    </location>
</feature>
<proteinExistence type="predicted"/>
<dbReference type="Proteomes" id="UP001174936">
    <property type="component" value="Unassembled WGS sequence"/>
</dbReference>
<accession>A0AA40D040</accession>